<name>A0A938BPR1_UNCEI</name>
<protein>
    <submittedName>
        <fullName evidence="1">Uncharacterized protein</fullName>
    </submittedName>
</protein>
<dbReference type="Proteomes" id="UP000748308">
    <property type="component" value="Unassembled WGS sequence"/>
</dbReference>
<dbReference type="EMBL" id="VGIY01000415">
    <property type="protein sequence ID" value="MBM3318603.1"/>
    <property type="molecule type" value="Genomic_DNA"/>
</dbReference>
<accession>A0A938BPR1</accession>
<feature type="non-terminal residue" evidence="1">
    <location>
        <position position="60"/>
    </location>
</feature>
<organism evidence="1 2">
    <name type="scientific">Eiseniibacteriota bacterium</name>
    <dbReference type="NCBI Taxonomy" id="2212470"/>
    <lineage>
        <taxon>Bacteria</taxon>
        <taxon>Candidatus Eiseniibacteriota</taxon>
    </lineage>
</organism>
<comment type="caution">
    <text evidence="1">The sequence shown here is derived from an EMBL/GenBank/DDBJ whole genome shotgun (WGS) entry which is preliminary data.</text>
</comment>
<evidence type="ECO:0000313" key="1">
    <source>
        <dbReference type="EMBL" id="MBM3318603.1"/>
    </source>
</evidence>
<dbReference type="AlphaFoldDB" id="A0A938BPR1"/>
<proteinExistence type="predicted"/>
<reference evidence="1" key="1">
    <citation type="submission" date="2019-03" db="EMBL/GenBank/DDBJ databases">
        <title>Lake Tanganyika Metagenome-Assembled Genomes (MAGs).</title>
        <authorList>
            <person name="Tran P."/>
        </authorList>
    </citation>
    <scope>NUCLEOTIDE SEQUENCE</scope>
    <source>
        <strain evidence="1">M_DeepCast_400m_m2_100</strain>
    </source>
</reference>
<sequence>MSALAQWWHGLRRRLRLRSGLPPDADATAVVRAFQDHIRIDFVNALILRRALTHRSYLGG</sequence>
<evidence type="ECO:0000313" key="2">
    <source>
        <dbReference type="Proteomes" id="UP000748308"/>
    </source>
</evidence>
<gene>
    <name evidence="1" type="ORF">FJY75_12200</name>
</gene>